<evidence type="ECO:0000313" key="2">
    <source>
        <dbReference type="Proteomes" id="UP000004491"/>
    </source>
</evidence>
<dbReference type="Gene3D" id="3.90.550.10">
    <property type="entry name" value="Spore Coat Polysaccharide Biosynthesis Protein SpsA, Chain A"/>
    <property type="match status" value="1"/>
</dbReference>
<dbReference type="NCBIfam" id="TIGR04282">
    <property type="entry name" value="glyco_like_cofC"/>
    <property type="match status" value="1"/>
</dbReference>
<reference evidence="1" key="1">
    <citation type="journal article" date="2011" name="ISME J.">
        <title>The endosymbionts of the deep-sea tubeworms Riftia pachyptila and Tevnia jerichonana share an identical physiology as revealed by proteogenomic analyses.</title>
        <authorList>
            <person name="Gardebrecht A."/>
            <person name="Markert S."/>
            <person name="Felbeck H."/>
            <person name="Thuermer A."/>
            <person name="Albrecht D."/>
            <person name="Wollherr A."/>
            <person name="Kabisch J."/>
            <person name="Lehmann R."/>
            <person name="Daniel R."/>
            <person name="Liesegang H."/>
            <person name="Hecker M."/>
            <person name="Sievert S.M."/>
            <person name="Schweder T."/>
        </authorList>
    </citation>
    <scope>NUCLEOTIDE SEQUENCE [LARGE SCALE GENOMIC DNA]</scope>
</reference>
<evidence type="ECO:0008006" key="3">
    <source>
        <dbReference type="Google" id="ProtNLM"/>
    </source>
</evidence>
<dbReference type="AlphaFoldDB" id="G2DE85"/>
<keyword evidence="2" id="KW-1185">Reference proteome</keyword>
<evidence type="ECO:0000313" key="1">
    <source>
        <dbReference type="EMBL" id="EGV51095.1"/>
    </source>
</evidence>
<dbReference type="Proteomes" id="UP000004491">
    <property type="component" value="Unassembled WGS sequence"/>
</dbReference>
<organism evidence="1 2">
    <name type="scientific">endosymbiont of Riftia pachyptila</name>
    <name type="common">vent Ph05</name>
    <dbReference type="NCBI Taxonomy" id="1048808"/>
    <lineage>
        <taxon>Bacteria</taxon>
        <taxon>Pseudomonadati</taxon>
        <taxon>Pseudomonadota</taxon>
        <taxon>Gammaproteobacteria</taxon>
        <taxon>sulfur-oxidizing symbionts</taxon>
    </lineage>
</organism>
<sequence>MKMQPVGEAILIFAKAPVAGEVKTRLIPALGADGARQLYQQLLERLLGMVCRELSCAVELWCTPDSTHPLFQHFASLPGVTLHRQQGEDLGERMAYACEEALRRQQRVILIGVDAPALTPQQLTDTFGRLASGDDAVLGPAEDGGYVLLGLKRSAECLFHGLPWGGDQVAQLTRACLERLGWRWSELPTLWDLDRPEELPRLRSLGLGFSTEST</sequence>
<dbReference type="PANTHER" id="PTHR36529">
    <property type="entry name" value="SLL1095 PROTEIN"/>
    <property type="match status" value="1"/>
</dbReference>
<gene>
    <name evidence="1" type="ORF">Rifp1Sym_bw00300</name>
</gene>
<dbReference type="InterPro" id="IPR029044">
    <property type="entry name" value="Nucleotide-diphossugar_trans"/>
</dbReference>
<name>G2DE85_9GAMM</name>
<dbReference type="SUPFAM" id="SSF53448">
    <property type="entry name" value="Nucleotide-diphospho-sugar transferases"/>
    <property type="match status" value="1"/>
</dbReference>
<dbReference type="InterPro" id="IPR018641">
    <property type="entry name" value="Trfase_1_rSAM/seldom-assoc"/>
</dbReference>
<dbReference type="EMBL" id="AFOC01000050">
    <property type="protein sequence ID" value="EGV51095.1"/>
    <property type="molecule type" value="Genomic_DNA"/>
</dbReference>
<dbReference type="PANTHER" id="PTHR36529:SF1">
    <property type="entry name" value="GLYCOSYLTRANSFERASE"/>
    <property type="match status" value="1"/>
</dbReference>
<accession>G2DE85</accession>
<proteinExistence type="predicted"/>
<protein>
    <recommendedName>
        <fullName evidence="3">Glycosyltransferase</fullName>
    </recommendedName>
</protein>
<comment type="caution">
    <text evidence="1">The sequence shown here is derived from an EMBL/GenBank/DDBJ whole genome shotgun (WGS) entry which is preliminary data.</text>
</comment>
<dbReference type="Pfam" id="PF09837">
    <property type="entry name" value="DUF2064"/>
    <property type="match status" value="1"/>
</dbReference>